<evidence type="ECO:0000313" key="1">
    <source>
        <dbReference type="EMBL" id="CDR48596.1"/>
    </source>
</evidence>
<dbReference type="AlphaFoldDB" id="A0A061BKX7"/>
<dbReference type="PANTHER" id="PTHR34407">
    <property type="entry name" value="EXPRESSED PROTEIN"/>
    <property type="match status" value="1"/>
</dbReference>
<name>A0A061BKX7_RHOTO</name>
<gene>
    <name evidence="1" type="ORF">RHTO0S_19e00364g</name>
</gene>
<protein>
    <submittedName>
        <fullName evidence="1">RHTO0S19e00364g1_1</fullName>
    </submittedName>
</protein>
<accession>A0A061BKX7</accession>
<dbReference type="SUPFAM" id="SSF52266">
    <property type="entry name" value="SGNH hydrolase"/>
    <property type="match status" value="1"/>
</dbReference>
<proteinExistence type="predicted"/>
<dbReference type="OrthoDB" id="544608at2759"/>
<dbReference type="PANTHER" id="PTHR34407:SF1">
    <property type="entry name" value="SGNH HYDROLASE-TYPE ESTERASE DOMAIN-CONTAINING PROTEIN"/>
    <property type="match status" value="1"/>
</dbReference>
<sequence>MRLSRNSSIRLPDSPDRSALLGVAHQQKGSRMRIRPQSLTTAALFALCFMAGFLAHRAPAPRTVLAYAPTSLLPDQLASSISSQRTIRSTATSCRLCDNDPSNPLCEYGDSAIRLSRAYEGSGVRVRKVLQKALRGEEIRFGVIGASVTAGHGLDHGGKVAGPAWPYRFVDEFKKTFPNSRIIDGSAPAMTSRFYSFCWKTMVPETEADIWLIELDVNNDQSQETLDADDALMRSLLDQPNEPAVIRLSVLALSFGDMGRGLASNLLLSQFFDTPIITVKNFLLPYLIQRPDLAPDYFTKFPDGKPDLRHINVHPHNALADFLTLYLLEQACITQQEMKRGRLLAKDGSMWPPEETYGRLPRLRAWQKFSATEHAERITPTCNFASSKTYPLIPLTDSDHGVVPAASSDLTAIDEPHQAWQKMEWNDKVAIASKEVGSVIRFAVEGSKVGVFLWQWAGPRKSLPSEQPGRATCWVDDFSDSAITLDTYSTKEAAAPQWFMVHESLKAGSHILSCEVANSTSTGGHEVRIMGVVAH</sequence>
<organism evidence="1">
    <name type="scientific">Rhodotorula toruloides</name>
    <name type="common">Yeast</name>
    <name type="synonym">Rhodosporidium toruloides</name>
    <dbReference type="NCBI Taxonomy" id="5286"/>
    <lineage>
        <taxon>Eukaryota</taxon>
        <taxon>Fungi</taxon>
        <taxon>Dikarya</taxon>
        <taxon>Basidiomycota</taxon>
        <taxon>Pucciniomycotina</taxon>
        <taxon>Microbotryomycetes</taxon>
        <taxon>Sporidiobolales</taxon>
        <taxon>Sporidiobolaceae</taxon>
        <taxon>Rhodotorula</taxon>
    </lineage>
</organism>
<reference evidence="1" key="1">
    <citation type="journal article" date="2014" name="Genome Announc.">
        <title>Draft genome sequence of Rhodosporidium toruloides CECT1137, an oleaginous yeast of biotechnological interest.</title>
        <authorList>
            <person name="Morin N."/>
            <person name="Calcas X."/>
            <person name="Devillers H."/>
            <person name="Durrens P."/>
            <person name="Sherman D.J."/>
            <person name="Nicaud J.-M."/>
            <person name="Neuveglise C."/>
        </authorList>
    </citation>
    <scope>NUCLEOTIDE SEQUENCE</scope>
    <source>
        <strain evidence="1">CECT1137</strain>
    </source>
</reference>
<dbReference type="EMBL" id="LK052954">
    <property type="protein sequence ID" value="CDR48596.1"/>
    <property type="molecule type" value="Genomic_DNA"/>
</dbReference>